<proteinExistence type="inferred from homology"/>
<reference evidence="7" key="1">
    <citation type="submission" date="2019-08" db="EMBL/GenBank/DDBJ databases">
        <title>The genome of the North American firefly Photinus pyralis.</title>
        <authorList>
            <consortium name="Photinus pyralis genome working group"/>
            <person name="Fallon T.R."/>
            <person name="Sander Lower S.E."/>
            <person name="Weng J.-K."/>
        </authorList>
    </citation>
    <scope>NUCLEOTIDE SEQUENCE</scope>
    <source>
        <strain evidence="7">TRF0915ILg1</strain>
        <tissue evidence="7">Whole body</tissue>
    </source>
</reference>
<dbReference type="PANTHER" id="PTHR10177">
    <property type="entry name" value="CYCLINS"/>
    <property type="match status" value="1"/>
</dbReference>
<dbReference type="FunFam" id="1.10.472.10:FF:000001">
    <property type="entry name" value="G2/mitotic-specific cyclin"/>
    <property type="match status" value="1"/>
</dbReference>
<dbReference type="InterPro" id="IPR004367">
    <property type="entry name" value="Cyclin_C-dom"/>
</dbReference>
<evidence type="ECO:0008006" key="9">
    <source>
        <dbReference type="Google" id="ProtNLM"/>
    </source>
</evidence>
<dbReference type="GO" id="GO:0016538">
    <property type="term" value="F:cyclin-dependent protein serine/threonine kinase regulator activity"/>
    <property type="evidence" value="ECO:0007669"/>
    <property type="project" value="InterPro"/>
</dbReference>
<name>A0A8K0GJ18_IGNLU</name>
<dbReference type="Pfam" id="PF00134">
    <property type="entry name" value="Cyclin_N"/>
    <property type="match status" value="1"/>
</dbReference>
<dbReference type="InterPro" id="IPR013763">
    <property type="entry name" value="Cyclin-like_dom"/>
</dbReference>
<dbReference type="OrthoDB" id="5590282at2759"/>
<evidence type="ECO:0000313" key="7">
    <source>
        <dbReference type="EMBL" id="KAF2901171.1"/>
    </source>
</evidence>
<gene>
    <name evidence="7" type="ORF">ILUMI_05014</name>
</gene>
<feature type="domain" description="Cyclin-like" evidence="5">
    <location>
        <begin position="145"/>
        <end position="229"/>
    </location>
</feature>
<dbReference type="InterPro" id="IPR006671">
    <property type="entry name" value="Cyclin_N"/>
</dbReference>
<dbReference type="InterPro" id="IPR046965">
    <property type="entry name" value="Cyclin_A/B-like"/>
</dbReference>
<dbReference type="PIRSF" id="PIRSF001771">
    <property type="entry name" value="Cyclin_A_B_D_E"/>
    <property type="match status" value="1"/>
</dbReference>
<comment type="similarity">
    <text evidence="4">Belongs to the cyclin family.</text>
</comment>
<comment type="caution">
    <text evidence="7">The sequence shown here is derived from an EMBL/GenBank/DDBJ whole genome shotgun (WGS) entry which is preliminary data.</text>
</comment>
<dbReference type="Gene3D" id="1.10.472.10">
    <property type="entry name" value="Cyclin-like"/>
    <property type="match status" value="2"/>
</dbReference>
<organism evidence="7 8">
    <name type="scientific">Ignelater luminosus</name>
    <name type="common">Cucubano</name>
    <name type="synonym">Pyrophorus luminosus</name>
    <dbReference type="NCBI Taxonomy" id="2038154"/>
    <lineage>
        <taxon>Eukaryota</taxon>
        <taxon>Metazoa</taxon>
        <taxon>Ecdysozoa</taxon>
        <taxon>Arthropoda</taxon>
        <taxon>Hexapoda</taxon>
        <taxon>Insecta</taxon>
        <taxon>Pterygota</taxon>
        <taxon>Neoptera</taxon>
        <taxon>Endopterygota</taxon>
        <taxon>Coleoptera</taxon>
        <taxon>Polyphaga</taxon>
        <taxon>Elateriformia</taxon>
        <taxon>Elateroidea</taxon>
        <taxon>Elateridae</taxon>
        <taxon>Agrypninae</taxon>
        <taxon>Pyrophorini</taxon>
        <taxon>Ignelater</taxon>
    </lineage>
</organism>
<dbReference type="EMBL" id="VTPC01001820">
    <property type="protein sequence ID" value="KAF2901171.1"/>
    <property type="molecule type" value="Genomic_DNA"/>
</dbReference>
<dbReference type="GO" id="GO:0005634">
    <property type="term" value="C:nucleus"/>
    <property type="evidence" value="ECO:0007669"/>
    <property type="project" value="UniProtKB-ARBA"/>
</dbReference>
<dbReference type="AlphaFoldDB" id="A0A8K0GJ18"/>
<keyword evidence="1" id="KW-0132">Cell division</keyword>
<evidence type="ECO:0000256" key="4">
    <source>
        <dbReference type="RuleBase" id="RU000383"/>
    </source>
</evidence>
<feature type="domain" description="Cyclin-like" evidence="5">
    <location>
        <begin position="242"/>
        <end position="325"/>
    </location>
</feature>
<dbReference type="InterPro" id="IPR036915">
    <property type="entry name" value="Cyclin-like_sf"/>
</dbReference>
<dbReference type="SUPFAM" id="SSF47954">
    <property type="entry name" value="Cyclin-like"/>
    <property type="match status" value="2"/>
</dbReference>
<keyword evidence="2 4" id="KW-0195">Cyclin</keyword>
<protein>
    <recommendedName>
        <fullName evidence="9">Cyclin N-terminal domain-containing protein</fullName>
    </recommendedName>
</protein>
<dbReference type="SMART" id="SM01332">
    <property type="entry name" value="Cyclin_C"/>
    <property type="match status" value="1"/>
</dbReference>
<dbReference type="Pfam" id="PF02984">
    <property type="entry name" value="Cyclin_C"/>
    <property type="match status" value="1"/>
</dbReference>
<dbReference type="PROSITE" id="PS00292">
    <property type="entry name" value="CYCLINS"/>
    <property type="match status" value="1"/>
</dbReference>
<keyword evidence="8" id="KW-1185">Reference proteome</keyword>
<evidence type="ECO:0000313" key="8">
    <source>
        <dbReference type="Proteomes" id="UP000801492"/>
    </source>
</evidence>
<evidence type="ECO:0000259" key="6">
    <source>
        <dbReference type="SMART" id="SM01332"/>
    </source>
</evidence>
<dbReference type="InterPro" id="IPR039361">
    <property type="entry name" value="Cyclin"/>
</dbReference>
<accession>A0A8K0GJ18</accession>
<feature type="domain" description="Cyclin C-terminal" evidence="6">
    <location>
        <begin position="238"/>
        <end position="356"/>
    </location>
</feature>
<sequence>MAVFHIHEDLENIAPQQAKIVEKKPSKLQQSREILNDITNGLRGTKRNRVDSSGQECVEIVQKKSDLPLSLDCLKLIANKENISQVEENPKKEESVSDSVLNTKEYTFDIWRYLYGMEANLEWPKVNYMFKQKHLNDEMRSILVDWLVSVADEYKMSEQTIHLAVNYIDRFLSHMSVVREKLQLLGAAAMMLAIKVEEVNILDACEWVYLSGMAYTSKQVTRMEQLLLKILKFDMNVPTMAAFIQQLCVMHELDKKTLFTAMYISELILLEGGSYLQYMPSMLAAASIVLARYILKKKAPCFKKLEMSSGYNFNQLKPIIVKQYKTFKDSPNKEQQAIQSKYKTEKYYEVAKIFPRALHLEI</sequence>
<dbReference type="GO" id="GO:0051301">
    <property type="term" value="P:cell division"/>
    <property type="evidence" value="ECO:0007669"/>
    <property type="project" value="UniProtKB-KW"/>
</dbReference>
<evidence type="ECO:0000259" key="5">
    <source>
        <dbReference type="SMART" id="SM00385"/>
    </source>
</evidence>
<dbReference type="Proteomes" id="UP000801492">
    <property type="component" value="Unassembled WGS sequence"/>
</dbReference>
<dbReference type="InterPro" id="IPR048258">
    <property type="entry name" value="Cyclins_cyclin-box"/>
</dbReference>
<keyword evidence="3" id="KW-0131">Cell cycle</keyword>
<evidence type="ECO:0000256" key="1">
    <source>
        <dbReference type="ARBA" id="ARBA00022618"/>
    </source>
</evidence>
<dbReference type="GO" id="GO:0044772">
    <property type="term" value="P:mitotic cell cycle phase transition"/>
    <property type="evidence" value="ECO:0007669"/>
    <property type="project" value="InterPro"/>
</dbReference>
<evidence type="ECO:0000256" key="2">
    <source>
        <dbReference type="ARBA" id="ARBA00023127"/>
    </source>
</evidence>
<evidence type="ECO:0000256" key="3">
    <source>
        <dbReference type="ARBA" id="ARBA00023306"/>
    </source>
</evidence>
<dbReference type="SMART" id="SM00385">
    <property type="entry name" value="CYCLIN"/>
    <property type="match status" value="2"/>
</dbReference>